<keyword evidence="3" id="KW-0378">Hydrolase</keyword>
<dbReference type="GO" id="GO:0046872">
    <property type="term" value="F:metal ion binding"/>
    <property type="evidence" value="ECO:0007669"/>
    <property type="project" value="UniProtKB-KW"/>
</dbReference>
<dbReference type="Gene3D" id="1.20.1440.100">
    <property type="entry name" value="SG protein - dephosphorylation function"/>
    <property type="match status" value="1"/>
</dbReference>
<dbReference type="PANTHER" id="PTHR43344:SF13">
    <property type="entry name" value="PHOSPHATASE RV3661-RELATED"/>
    <property type="match status" value="1"/>
</dbReference>
<dbReference type="EMBL" id="BMMU01000011">
    <property type="protein sequence ID" value="GGJ38197.1"/>
    <property type="molecule type" value="Genomic_DNA"/>
</dbReference>
<evidence type="ECO:0008006" key="7">
    <source>
        <dbReference type="Google" id="ProtNLM"/>
    </source>
</evidence>
<sequence length="218" mass="24127">MSTEPTFERLVFCDVDDTLIRCTSATEFLRYYLAARHGRDGALRADEFLADLYGQIGRGLPREEANRAYHRIWRGHQLAELEVWARKWYAERSAAADFYIASTTAELRRHQAEGAAVALVSGSFPPLLGPVAEAVGARFVLCGRLERCGRVLTGRLEGPPAIGEGKRTMVRELLAQYPHIDPADCYAYGDHPSDRPMLRSVGHPLMVAPDGTLSPAVC</sequence>
<reference evidence="5" key="1">
    <citation type="journal article" date="2014" name="Int. J. Syst. Evol. Microbiol.">
        <title>Complete genome sequence of Corynebacterium casei LMG S-19264T (=DSM 44701T), isolated from a smear-ripened cheese.</title>
        <authorList>
            <consortium name="US DOE Joint Genome Institute (JGI-PGF)"/>
            <person name="Walter F."/>
            <person name="Albersmeier A."/>
            <person name="Kalinowski J."/>
            <person name="Ruckert C."/>
        </authorList>
    </citation>
    <scope>NUCLEOTIDE SEQUENCE</scope>
    <source>
        <strain evidence="5">CGMCC 4.7272</strain>
    </source>
</reference>
<organism evidence="5 6">
    <name type="scientific">Streptomyces lacrimifluminis</name>
    <dbReference type="NCBI Taxonomy" id="1500077"/>
    <lineage>
        <taxon>Bacteria</taxon>
        <taxon>Bacillati</taxon>
        <taxon>Actinomycetota</taxon>
        <taxon>Actinomycetes</taxon>
        <taxon>Kitasatosporales</taxon>
        <taxon>Streptomycetaceae</taxon>
        <taxon>Streptomyces</taxon>
    </lineage>
</organism>
<protein>
    <recommendedName>
        <fullName evidence="7">HAD-IB family hydrolase</fullName>
    </recommendedName>
</protein>
<evidence type="ECO:0000256" key="2">
    <source>
        <dbReference type="ARBA" id="ARBA00022723"/>
    </source>
</evidence>
<keyword evidence="2" id="KW-0479">Metal-binding</keyword>
<evidence type="ECO:0000313" key="6">
    <source>
        <dbReference type="Proteomes" id="UP000625682"/>
    </source>
</evidence>
<evidence type="ECO:0000313" key="5">
    <source>
        <dbReference type="EMBL" id="GGJ38197.1"/>
    </source>
</evidence>
<dbReference type="NCBIfam" id="TIGR01490">
    <property type="entry name" value="HAD-SF-IB-hyp1"/>
    <property type="match status" value="1"/>
</dbReference>
<dbReference type="AlphaFoldDB" id="A0A917NXK2"/>
<keyword evidence="4" id="KW-0460">Magnesium</keyword>
<evidence type="ECO:0000256" key="3">
    <source>
        <dbReference type="ARBA" id="ARBA00022801"/>
    </source>
</evidence>
<dbReference type="RefSeq" id="WP_229695307.1">
    <property type="nucleotide sequence ID" value="NZ_BAABER010000010.1"/>
</dbReference>
<dbReference type="Pfam" id="PF12710">
    <property type="entry name" value="HAD"/>
    <property type="match status" value="1"/>
</dbReference>
<dbReference type="SUPFAM" id="SSF56784">
    <property type="entry name" value="HAD-like"/>
    <property type="match status" value="1"/>
</dbReference>
<name>A0A917NXK2_9ACTN</name>
<keyword evidence="6" id="KW-1185">Reference proteome</keyword>
<dbReference type="PANTHER" id="PTHR43344">
    <property type="entry name" value="PHOSPHOSERINE PHOSPHATASE"/>
    <property type="match status" value="1"/>
</dbReference>
<dbReference type="InterPro" id="IPR036412">
    <property type="entry name" value="HAD-like_sf"/>
</dbReference>
<proteinExistence type="inferred from homology"/>
<dbReference type="InterPro" id="IPR050582">
    <property type="entry name" value="HAD-like_SerB"/>
</dbReference>
<evidence type="ECO:0000256" key="4">
    <source>
        <dbReference type="ARBA" id="ARBA00022842"/>
    </source>
</evidence>
<dbReference type="NCBIfam" id="TIGR01488">
    <property type="entry name" value="HAD-SF-IB"/>
    <property type="match status" value="1"/>
</dbReference>
<dbReference type="Gene3D" id="3.40.50.1000">
    <property type="entry name" value="HAD superfamily/HAD-like"/>
    <property type="match status" value="1"/>
</dbReference>
<gene>
    <name evidence="5" type="primary">mmfP</name>
    <name evidence="5" type="ORF">GCM10012282_38700</name>
</gene>
<reference evidence="5" key="2">
    <citation type="submission" date="2020-09" db="EMBL/GenBank/DDBJ databases">
        <authorList>
            <person name="Sun Q."/>
            <person name="Zhou Y."/>
        </authorList>
    </citation>
    <scope>NUCLEOTIDE SEQUENCE</scope>
    <source>
        <strain evidence="5">CGMCC 4.7272</strain>
    </source>
</reference>
<evidence type="ECO:0000256" key="1">
    <source>
        <dbReference type="ARBA" id="ARBA00009184"/>
    </source>
</evidence>
<accession>A0A917NXK2</accession>
<comment type="similarity">
    <text evidence="1">Belongs to the HAD-like hydrolase superfamily. SerB family.</text>
</comment>
<dbReference type="InterPro" id="IPR023214">
    <property type="entry name" value="HAD_sf"/>
</dbReference>
<dbReference type="Proteomes" id="UP000625682">
    <property type="component" value="Unassembled WGS sequence"/>
</dbReference>
<dbReference type="GO" id="GO:0016787">
    <property type="term" value="F:hydrolase activity"/>
    <property type="evidence" value="ECO:0007669"/>
    <property type="project" value="UniProtKB-KW"/>
</dbReference>
<dbReference type="InterPro" id="IPR006385">
    <property type="entry name" value="HAD_hydro_SerB1"/>
</dbReference>
<comment type="caution">
    <text evidence="5">The sequence shown here is derived from an EMBL/GenBank/DDBJ whole genome shotgun (WGS) entry which is preliminary data.</text>
</comment>